<dbReference type="InterPro" id="IPR007759">
    <property type="entry name" value="Asxl_HARE-HTH"/>
</dbReference>
<comment type="subunit">
    <text evidence="6">RNAP is composed of a core of 2 alpha, a beta and a beta' subunits. The core is associated with a delta subunit and one of several sigma factors.</text>
</comment>
<dbReference type="GO" id="GO:0000428">
    <property type="term" value="C:DNA-directed RNA polymerase complex"/>
    <property type="evidence" value="ECO:0007669"/>
    <property type="project" value="UniProtKB-KW"/>
</dbReference>
<feature type="domain" description="HTH HARE-type" evidence="8">
    <location>
        <begin position="15"/>
        <end position="82"/>
    </location>
</feature>
<evidence type="ECO:0000256" key="2">
    <source>
        <dbReference type="ARBA" id="ARBA00022478"/>
    </source>
</evidence>
<accession>A0A419SHJ0</accession>
<dbReference type="PROSITE" id="PS51913">
    <property type="entry name" value="HTH_HARE"/>
    <property type="match status" value="1"/>
</dbReference>
<dbReference type="GO" id="GO:0003899">
    <property type="term" value="F:DNA-directed RNA polymerase activity"/>
    <property type="evidence" value="ECO:0007669"/>
    <property type="project" value="UniProtKB-UniRule"/>
</dbReference>
<dbReference type="AlphaFoldDB" id="A0A419SHJ0"/>
<dbReference type="Gene3D" id="1.10.10.1250">
    <property type="entry name" value="RNA polymerase, subunit delta, N-terminal domain"/>
    <property type="match status" value="1"/>
</dbReference>
<evidence type="ECO:0000256" key="3">
    <source>
        <dbReference type="ARBA" id="ARBA00022679"/>
    </source>
</evidence>
<evidence type="ECO:0000256" key="6">
    <source>
        <dbReference type="HAMAP-Rule" id="MF_00357"/>
    </source>
</evidence>
<evidence type="ECO:0000256" key="1">
    <source>
        <dbReference type="ARBA" id="ARBA00009828"/>
    </source>
</evidence>
<protein>
    <recommendedName>
        <fullName evidence="6">Probable DNA-directed RNA polymerase subunit delta</fullName>
    </recommendedName>
    <alternativeName>
        <fullName evidence="6">RNAP delta factor</fullName>
    </alternativeName>
</protein>
<evidence type="ECO:0000313" key="10">
    <source>
        <dbReference type="Proteomes" id="UP000284219"/>
    </source>
</evidence>
<dbReference type="GO" id="GO:0006351">
    <property type="term" value="P:DNA-templated transcription"/>
    <property type="evidence" value="ECO:0007669"/>
    <property type="project" value="InterPro"/>
</dbReference>
<reference evidence="9 10" key="1">
    <citation type="submission" date="2016-08" db="EMBL/GenBank/DDBJ databases">
        <title>Novel Firmicute Genomes.</title>
        <authorList>
            <person name="Poppleton D.I."/>
            <person name="Gribaldo S."/>
        </authorList>
    </citation>
    <scope>NUCLEOTIDE SEQUENCE [LARGE SCALE GENOMIC DNA]</scope>
    <source>
        <strain evidence="9 10">RAOx-1</strain>
    </source>
</reference>
<dbReference type="NCBIfam" id="TIGR04567">
    <property type="entry name" value="RNAP_delt_lowGC"/>
    <property type="match status" value="1"/>
</dbReference>
<evidence type="ECO:0000256" key="4">
    <source>
        <dbReference type="ARBA" id="ARBA00022695"/>
    </source>
</evidence>
<dbReference type="EMBL" id="MCHY01000009">
    <property type="protein sequence ID" value="RKD23236.1"/>
    <property type="molecule type" value="Genomic_DNA"/>
</dbReference>
<feature type="compositionally biased region" description="Acidic residues" evidence="7">
    <location>
        <begin position="138"/>
        <end position="185"/>
    </location>
</feature>
<comment type="similarity">
    <text evidence="1 6">Belongs to the RpoE family.</text>
</comment>
<dbReference type="InterPro" id="IPR029757">
    <property type="entry name" value="RpoE"/>
</dbReference>
<evidence type="ECO:0000259" key="8">
    <source>
        <dbReference type="PROSITE" id="PS51913"/>
    </source>
</evidence>
<comment type="caution">
    <text evidence="9">The sequence shown here is derived from an EMBL/GenBank/DDBJ whole genome shotgun (WGS) entry which is preliminary data.</text>
</comment>
<keyword evidence="10" id="KW-1185">Reference proteome</keyword>
<dbReference type="HAMAP" id="MF_00357">
    <property type="entry name" value="RNApol_bact_RpoE"/>
    <property type="match status" value="1"/>
</dbReference>
<comment type="function">
    <text evidence="6">Participates in both the initiation and recycling phases of transcription. In the presence of the delta subunit, RNAP displays an increased specificity of transcription, a decreased affinity for nucleic acids, and an increased efficiency of RNA synthesis because of enhanced recycling.</text>
</comment>
<dbReference type="Proteomes" id="UP000284219">
    <property type="component" value="Unassembled WGS sequence"/>
</dbReference>
<dbReference type="Pfam" id="PF05066">
    <property type="entry name" value="HARE-HTH"/>
    <property type="match status" value="1"/>
</dbReference>
<keyword evidence="3 6" id="KW-0808">Transferase</keyword>
<gene>
    <name evidence="6" type="primary">rpoE</name>
    <name evidence="9" type="ORF">BEP19_12470</name>
</gene>
<evidence type="ECO:0000313" key="9">
    <source>
        <dbReference type="EMBL" id="RKD23236.1"/>
    </source>
</evidence>
<name>A0A419SHJ0_9BACL</name>
<sequence>MDALAVTEKDKWQDVALVDISYEVLNQANKSMTYREIFQNAAQLKGLTDEELMNLIPQVYTEMNLDGRFICISPGQWGLKKWYTSEAIEESVEALARKKGIDDDDEDYGIEGEDEVVEEVFADAEAFKTKKSSRVKDDDDEEDDDEEEDLEEDLEFDDEEEEEEEEEGFDEEYDEDDADDADEDR</sequence>
<dbReference type="InterPro" id="IPR038087">
    <property type="entry name" value="RNAP_delta_N_dom_sf"/>
</dbReference>
<keyword evidence="2 6" id="KW-0240">DNA-directed RNA polymerase</keyword>
<organism evidence="9 10">
    <name type="scientific">Ammoniphilus oxalaticus</name>
    <dbReference type="NCBI Taxonomy" id="66863"/>
    <lineage>
        <taxon>Bacteria</taxon>
        <taxon>Bacillati</taxon>
        <taxon>Bacillota</taxon>
        <taxon>Bacilli</taxon>
        <taxon>Bacillales</taxon>
        <taxon>Paenibacillaceae</taxon>
        <taxon>Aneurinibacillus group</taxon>
        <taxon>Ammoniphilus</taxon>
    </lineage>
</organism>
<feature type="region of interest" description="Disordered" evidence="7">
    <location>
        <begin position="128"/>
        <end position="185"/>
    </location>
</feature>
<proteinExistence type="inferred from homology"/>
<evidence type="ECO:0000256" key="5">
    <source>
        <dbReference type="ARBA" id="ARBA00023163"/>
    </source>
</evidence>
<dbReference type="GO" id="GO:0006355">
    <property type="term" value="P:regulation of DNA-templated transcription"/>
    <property type="evidence" value="ECO:0007669"/>
    <property type="project" value="UniProtKB-UniRule"/>
</dbReference>
<keyword evidence="4 6" id="KW-0548">Nucleotidyltransferase</keyword>
<evidence type="ECO:0000256" key="7">
    <source>
        <dbReference type="SAM" id="MobiDB-lite"/>
    </source>
</evidence>
<keyword evidence="5 6" id="KW-0804">Transcription</keyword>